<proteinExistence type="predicted"/>
<evidence type="ECO:0000313" key="1">
    <source>
        <dbReference type="EMBL" id="KAJ3512745.1"/>
    </source>
</evidence>
<organism evidence="1 2">
    <name type="scientific">Agrocybe chaxingu</name>
    <dbReference type="NCBI Taxonomy" id="84603"/>
    <lineage>
        <taxon>Eukaryota</taxon>
        <taxon>Fungi</taxon>
        <taxon>Dikarya</taxon>
        <taxon>Basidiomycota</taxon>
        <taxon>Agaricomycotina</taxon>
        <taxon>Agaricomycetes</taxon>
        <taxon>Agaricomycetidae</taxon>
        <taxon>Agaricales</taxon>
        <taxon>Agaricineae</taxon>
        <taxon>Strophariaceae</taxon>
        <taxon>Agrocybe</taxon>
    </lineage>
</organism>
<gene>
    <name evidence="1" type="ORF">NLJ89_g3347</name>
</gene>
<reference evidence="1" key="1">
    <citation type="submission" date="2022-07" db="EMBL/GenBank/DDBJ databases">
        <title>Genome Sequence of Agrocybe chaxingu.</title>
        <authorList>
            <person name="Buettner E."/>
        </authorList>
    </citation>
    <scope>NUCLEOTIDE SEQUENCE</scope>
    <source>
        <strain evidence="1">MP-N11</strain>
    </source>
</reference>
<dbReference type="Proteomes" id="UP001148786">
    <property type="component" value="Unassembled WGS sequence"/>
</dbReference>
<name>A0A9W8K5S7_9AGAR</name>
<dbReference type="AlphaFoldDB" id="A0A9W8K5S7"/>
<keyword evidence="2" id="KW-1185">Reference proteome</keyword>
<comment type="caution">
    <text evidence="1">The sequence shown here is derived from an EMBL/GenBank/DDBJ whole genome shotgun (WGS) entry which is preliminary data.</text>
</comment>
<evidence type="ECO:0000313" key="2">
    <source>
        <dbReference type="Proteomes" id="UP001148786"/>
    </source>
</evidence>
<accession>A0A9W8K5S7</accession>
<sequence length="160" mass="17656">MEAPAPVNVKMEEMPVMLSAPVKAEPVTDVHLNLGGFSNLNGNEFMSQAFAGMQQPFQPSLSPSMFMHNPMPMPNSMPPHNSMSMRNSIPMPNFAMGMGLPNSAIFPATNEFVPQYNYGNGMPMPQFMPRPQPLSANPYAHLLFNPNPLANQFSNHQGFF</sequence>
<dbReference type="EMBL" id="JANKHO010000238">
    <property type="protein sequence ID" value="KAJ3512745.1"/>
    <property type="molecule type" value="Genomic_DNA"/>
</dbReference>
<protein>
    <submittedName>
        <fullName evidence="1">Uncharacterized protein</fullName>
    </submittedName>
</protein>